<comment type="caution">
    <text evidence="3">The sequence shown here is derived from an EMBL/GenBank/DDBJ whole genome shotgun (WGS) entry which is preliminary data.</text>
</comment>
<evidence type="ECO:0000256" key="2">
    <source>
        <dbReference type="SAM" id="SignalP"/>
    </source>
</evidence>
<name>A0A8J5N5N6_HOMAM</name>
<sequence>MMLLLHVVTVVVAGTTVKAASGALGMGSRALGWFWDTPQGEYPELLPAGELTGSKSVEPVEVLQEEGRRRGDNSVKSNRRPNKNLRDAWHPAPLWNWDWITGIFTPSIWTKPTTSIDANIHGDVSINQENKPFGFWWPKPVLGNSVPTTTTYEPEVVEKVTKPSVTEVMVLRYPEFIKTIGQGIKKVTNAVHDFGFGVSESIVNKFQGLKSVPTALGAGVAAIIPLDDADKTTPKPGPGIFFPTPSLPTFPKPQLPVLPSLPTISKPNFGSLFNKPTGSLSLSGSGSLSVNSGDEAETHYGSNGPSQSTLFVNKFV</sequence>
<dbReference type="EMBL" id="JAHLQT010008466">
    <property type="protein sequence ID" value="KAG7173946.1"/>
    <property type="molecule type" value="Genomic_DNA"/>
</dbReference>
<dbReference type="AlphaFoldDB" id="A0A8J5N5N6"/>
<evidence type="ECO:0000256" key="1">
    <source>
        <dbReference type="SAM" id="MobiDB-lite"/>
    </source>
</evidence>
<protein>
    <submittedName>
        <fullName evidence="3">Uncharacterized protein</fullName>
    </submittedName>
</protein>
<keyword evidence="4" id="KW-1185">Reference proteome</keyword>
<evidence type="ECO:0000313" key="4">
    <source>
        <dbReference type="Proteomes" id="UP000747542"/>
    </source>
</evidence>
<organism evidence="3 4">
    <name type="scientific">Homarus americanus</name>
    <name type="common">American lobster</name>
    <dbReference type="NCBI Taxonomy" id="6706"/>
    <lineage>
        <taxon>Eukaryota</taxon>
        <taxon>Metazoa</taxon>
        <taxon>Ecdysozoa</taxon>
        <taxon>Arthropoda</taxon>
        <taxon>Crustacea</taxon>
        <taxon>Multicrustacea</taxon>
        <taxon>Malacostraca</taxon>
        <taxon>Eumalacostraca</taxon>
        <taxon>Eucarida</taxon>
        <taxon>Decapoda</taxon>
        <taxon>Pleocyemata</taxon>
        <taxon>Astacidea</taxon>
        <taxon>Nephropoidea</taxon>
        <taxon>Nephropidae</taxon>
        <taxon>Homarus</taxon>
    </lineage>
</organism>
<feature type="region of interest" description="Disordered" evidence="1">
    <location>
        <begin position="284"/>
        <end position="305"/>
    </location>
</feature>
<accession>A0A8J5N5N6</accession>
<keyword evidence="2" id="KW-0732">Signal</keyword>
<dbReference type="Proteomes" id="UP000747542">
    <property type="component" value="Unassembled WGS sequence"/>
</dbReference>
<gene>
    <name evidence="3" type="ORF">Hamer_G022814</name>
</gene>
<feature type="chain" id="PRO_5035307749" evidence="2">
    <location>
        <begin position="20"/>
        <end position="316"/>
    </location>
</feature>
<feature type="region of interest" description="Disordered" evidence="1">
    <location>
        <begin position="63"/>
        <end position="84"/>
    </location>
</feature>
<proteinExistence type="predicted"/>
<reference evidence="3" key="1">
    <citation type="journal article" date="2021" name="Sci. Adv.">
        <title>The American lobster genome reveals insights on longevity, neural, and immune adaptations.</title>
        <authorList>
            <person name="Polinski J.M."/>
            <person name="Zimin A.V."/>
            <person name="Clark K.F."/>
            <person name="Kohn A.B."/>
            <person name="Sadowski N."/>
            <person name="Timp W."/>
            <person name="Ptitsyn A."/>
            <person name="Khanna P."/>
            <person name="Romanova D.Y."/>
            <person name="Williams P."/>
            <person name="Greenwood S.J."/>
            <person name="Moroz L.L."/>
            <person name="Walt D.R."/>
            <person name="Bodnar A.G."/>
        </authorList>
    </citation>
    <scope>NUCLEOTIDE SEQUENCE</scope>
    <source>
        <strain evidence="3">GMGI-L3</strain>
    </source>
</reference>
<evidence type="ECO:0000313" key="3">
    <source>
        <dbReference type="EMBL" id="KAG7173946.1"/>
    </source>
</evidence>
<feature type="signal peptide" evidence="2">
    <location>
        <begin position="1"/>
        <end position="19"/>
    </location>
</feature>